<gene>
    <name evidence="1" type="ORF">PR048_018552</name>
</gene>
<accession>A0ABQ9HCS5</accession>
<dbReference type="EMBL" id="JARBHB010000006">
    <property type="protein sequence ID" value="KAJ8882064.1"/>
    <property type="molecule type" value="Genomic_DNA"/>
</dbReference>
<evidence type="ECO:0000313" key="1">
    <source>
        <dbReference type="EMBL" id="KAJ8882064.1"/>
    </source>
</evidence>
<reference evidence="1 2" key="1">
    <citation type="submission" date="2023-02" db="EMBL/GenBank/DDBJ databases">
        <title>LHISI_Scaffold_Assembly.</title>
        <authorList>
            <person name="Stuart O.P."/>
            <person name="Cleave R."/>
            <person name="Magrath M.J.L."/>
            <person name="Mikheyev A.S."/>
        </authorList>
    </citation>
    <scope>NUCLEOTIDE SEQUENCE [LARGE SCALE GENOMIC DNA]</scope>
    <source>
        <strain evidence="1">Daus_M_001</strain>
        <tissue evidence="1">Leg muscle</tissue>
    </source>
</reference>
<proteinExistence type="predicted"/>
<protein>
    <submittedName>
        <fullName evidence="1">Uncharacterized protein</fullName>
    </submittedName>
</protein>
<comment type="caution">
    <text evidence="1">The sequence shown here is derived from an EMBL/GenBank/DDBJ whole genome shotgun (WGS) entry which is preliminary data.</text>
</comment>
<evidence type="ECO:0000313" key="2">
    <source>
        <dbReference type="Proteomes" id="UP001159363"/>
    </source>
</evidence>
<dbReference type="Proteomes" id="UP001159363">
    <property type="component" value="Chromosome 5"/>
</dbReference>
<organism evidence="1 2">
    <name type="scientific">Dryococelus australis</name>
    <dbReference type="NCBI Taxonomy" id="614101"/>
    <lineage>
        <taxon>Eukaryota</taxon>
        <taxon>Metazoa</taxon>
        <taxon>Ecdysozoa</taxon>
        <taxon>Arthropoda</taxon>
        <taxon>Hexapoda</taxon>
        <taxon>Insecta</taxon>
        <taxon>Pterygota</taxon>
        <taxon>Neoptera</taxon>
        <taxon>Polyneoptera</taxon>
        <taxon>Phasmatodea</taxon>
        <taxon>Verophasmatodea</taxon>
        <taxon>Anareolatae</taxon>
        <taxon>Phasmatidae</taxon>
        <taxon>Eurycanthinae</taxon>
        <taxon>Dryococelus</taxon>
    </lineage>
</organism>
<name>A0ABQ9HCS5_9NEOP</name>
<sequence length="144" mass="16070">MVNGLKHRLEAEGDGLNTMRADLVHSLKTWYSEGESKQFYELSTLLDPRFKDTVFSSSEAAEIAKQLLLTEMCIVGHVTECETQMKIATDSTREADSVTSLCTSLIHKNNAQTSTTSSRVGPEQELQLYFSKNLSDNSSNPLQY</sequence>
<keyword evidence="2" id="KW-1185">Reference proteome</keyword>